<feature type="region of interest" description="Disordered" evidence="1">
    <location>
        <begin position="197"/>
        <end position="283"/>
    </location>
</feature>
<accession>A0A7S4PYN4</accession>
<dbReference type="EMBL" id="HBNR01008216">
    <property type="protein sequence ID" value="CAE4565781.1"/>
    <property type="molecule type" value="Transcribed_RNA"/>
</dbReference>
<dbReference type="InterPro" id="IPR035892">
    <property type="entry name" value="C2_domain_sf"/>
</dbReference>
<dbReference type="Gene3D" id="2.60.40.150">
    <property type="entry name" value="C2 domain"/>
    <property type="match status" value="1"/>
</dbReference>
<evidence type="ECO:0000259" key="2">
    <source>
        <dbReference type="PROSITE" id="PS50004"/>
    </source>
</evidence>
<feature type="compositionally biased region" description="Basic and acidic residues" evidence="1">
    <location>
        <begin position="250"/>
        <end position="259"/>
    </location>
</feature>
<dbReference type="PROSITE" id="PS50004">
    <property type="entry name" value="C2"/>
    <property type="match status" value="1"/>
</dbReference>
<evidence type="ECO:0000313" key="3">
    <source>
        <dbReference type="EMBL" id="CAE4565781.1"/>
    </source>
</evidence>
<reference evidence="3" key="1">
    <citation type="submission" date="2021-01" db="EMBL/GenBank/DDBJ databases">
        <authorList>
            <person name="Corre E."/>
            <person name="Pelletier E."/>
            <person name="Niang G."/>
            <person name="Scheremetjew M."/>
            <person name="Finn R."/>
            <person name="Kale V."/>
            <person name="Holt S."/>
            <person name="Cochrane G."/>
            <person name="Meng A."/>
            <person name="Brown T."/>
            <person name="Cohen L."/>
        </authorList>
    </citation>
    <scope>NUCLEOTIDE SEQUENCE</scope>
    <source>
        <strain evidence="3">CCMP3105</strain>
    </source>
</reference>
<name>A0A7S4PYN4_9DINO</name>
<dbReference type="AlphaFoldDB" id="A0A7S4PYN4"/>
<sequence>MELRLEVLHATGLAGAEYRLGDLSCSLLGLVELRPYIEVTFQTQTHCSCPVQARDGAVVFAWSARFNVEEGERLCTFRVYDKRGAQSALRGDPIVGEAVLPLADRAAREGLVATFKLRRQRATTGEITVHYELARRPGGDAAELKPGSALLGTALGQDVVCAGRGLEQKVLPCTMANPQEAAAGQKGRGLSAEMLQTGRQTPPLSRATSSTSMDHGLTRSESSDSFHSAVEDASEEVSGEAVSGGPPRAVAEDPVERRASSRSSVPTSTAPAGGRGGEPDLRRQRCEVVADTYIKARFDNNLDLIRGLFARDAVVVVPTPLGSTAEHRGWRGIEAYLLNNPAKPGCFSDWAHSRTQDKRLRKGEPEIMVVRWTGKIYKLGFWHHVMADIAVDPKQLLIRRVSLERAR</sequence>
<proteinExistence type="predicted"/>
<protein>
    <recommendedName>
        <fullName evidence="2">C2 domain-containing protein</fullName>
    </recommendedName>
</protein>
<feature type="compositionally biased region" description="Polar residues" evidence="1">
    <location>
        <begin position="261"/>
        <end position="270"/>
    </location>
</feature>
<dbReference type="SUPFAM" id="SSF49562">
    <property type="entry name" value="C2 domain (Calcium/lipid-binding domain, CaLB)"/>
    <property type="match status" value="1"/>
</dbReference>
<organism evidence="3">
    <name type="scientific">Alexandrium monilatum</name>
    <dbReference type="NCBI Taxonomy" id="311494"/>
    <lineage>
        <taxon>Eukaryota</taxon>
        <taxon>Sar</taxon>
        <taxon>Alveolata</taxon>
        <taxon>Dinophyceae</taxon>
        <taxon>Gonyaulacales</taxon>
        <taxon>Pyrocystaceae</taxon>
        <taxon>Alexandrium</taxon>
    </lineage>
</organism>
<gene>
    <name evidence="3" type="ORF">AMON00008_LOCUS5400</name>
</gene>
<feature type="domain" description="C2" evidence="2">
    <location>
        <begin position="1"/>
        <end position="115"/>
    </location>
</feature>
<evidence type="ECO:0000256" key="1">
    <source>
        <dbReference type="SAM" id="MobiDB-lite"/>
    </source>
</evidence>
<feature type="compositionally biased region" description="Polar residues" evidence="1">
    <location>
        <begin position="197"/>
        <end position="215"/>
    </location>
</feature>
<dbReference type="InterPro" id="IPR000008">
    <property type="entry name" value="C2_dom"/>
</dbReference>